<comment type="caution">
    <text evidence="6">The sequence shown here is derived from an EMBL/GenBank/DDBJ whole genome shotgun (WGS) entry which is preliminary data.</text>
</comment>
<sequence length="376" mass="41379">MVTIKEIAKAVGVSSATVSRVLNYDPALSISAAKRQAIIETAEALNYATPRNRARQSEALQQEASQNGAGHHSGAGPSLLQRLAIVHFLEPSDEVADPYYVGVRLGIENRCRELRTDIVKVFHSDTLPDAALLAEVAGVIVIGKHSDNEIAWLDEHCRHIVFADFVPSSDRFDCVHSDLVAATHKVLDTLQDLDYDRIAFIGSYEHLNGETQRFGERRCKAYIDWQTARGTFDADLLVLGESCDSGQNLRLETGYELARQLLSRRPLPDIILTANDNMAIGTYRAAREAGLSIPDDVALVSFNDIPVAQFLTPPLSTVKIHGEHIGETAVNLLLERLGGRSYAKMVTIPTETIWRGSCRNPDSARSQVQHDVFAAR</sequence>
<dbReference type="GO" id="GO:0003700">
    <property type="term" value="F:DNA-binding transcription factor activity"/>
    <property type="evidence" value="ECO:0007669"/>
    <property type="project" value="TreeGrafter"/>
</dbReference>
<dbReference type="Gene3D" id="1.10.260.40">
    <property type="entry name" value="lambda repressor-like DNA-binding domains"/>
    <property type="match status" value="1"/>
</dbReference>
<name>A0A9X1SZJ7_9HYPH</name>
<protein>
    <submittedName>
        <fullName evidence="6">LacI family DNA-binding transcriptional regulator</fullName>
    </submittedName>
</protein>
<evidence type="ECO:0000256" key="3">
    <source>
        <dbReference type="ARBA" id="ARBA00023163"/>
    </source>
</evidence>
<dbReference type="PROSITE" id="PS00356">
    <property type="entry name" value="HTH_LACI_1"/>
    <property type="match status" value="1"/>
</dbReference>
<dbReference type="PANTHER" id="PTHR30146:SF149">
    <property type="entry name" value="HTH-TYPE TRANSCRIPTIONAL REGULATOR EBGR"/>
    <property type="match status" value="1"/>
</dbReference>
<dbReference type="Pfam" id="PF13377">
    <property type="entry name" value="Peripla_BP_3"/>
    <property type="match status" value="1"/>
</dbReference>
<feature type="region of interest" description="Disordered" evidence="4">
    <location>
        <begin position="50"/>
        <end position="74"/>
    </location>
</feature>
<dbReference type="InterPro" id="IPR028082">
    <property type="entry name" value="Peripla_BP_I"/>
</dbReference>
<evidence type="ECO:0000256" key="1">
    <source>
        <dbReference type="ARBA" id="ARBA00023015"/>
    </source>
</evidence>
<dbReference type="SUPFAM" id="SSF53822">
    <property type="entry name" value="Periplasmic binding protein-like I"/>
    <property type="match status" value="1"/>
</dbReference>
<dbReference type="SUPFAM" id="SSF47413">
    <property type="entry name" value="lambda repressor-like DNA-binding domains"/>
    <property type="match status" value="1"/>
</dbReference>
<evidence type="ECO:0000256" key="4">
    <source>
        <dbReference type="SAM" id="MobiDB-lite"/>
    </source>
</evidence>
<dbReference type="EMBL" id="JAJOZR010000001">
    <property type="protein sequence ID" value="MCD7107680.1"/>
    <property type="molecule type" value="Genomic_DNA"/>
</dbReference>
<dbReference type="InterPro" id="IPR046335">
    <property type="entry name" value="LacI/GalR-like_sensor"/>
</dbReference>
<keyword evidence="2 6" id="KW-0238">DNA-binding</keyword>
<evidence type="ECO:0000256" key="2">
    <source>
        <dbReference type="ARBA" id="ARBA00023125"/>
    </source>
</evidence>
<dbReference type="Gene3D" id="3.40.50.2300">
    <property type="match status" value="2"/>
</dbReference>
<keyword evidence="1" id="KW-0805">Transcription regulation</keyword>
<reference evidence="6" key="1">
    <citation type="submission" date="2021-12" db="EMBL/GenBank/DDBJ databases">
        <authorList>
            <person name="Li Y."/>
        </authorList>
    </citation>
    <scope>NUCLEOTIDE SEQUENCE</scope>
    <source>
        <strain evidence="6">DKSPLA3</strain>
    </source>
</reference>
<accession>A0A9X1SZJ7</accession>
<dbReference type="PROSITE" id="PS50932">
    <property type="entry name" value="HTH_LACI_2"/>
    <property type="match status" value="1"/>
</dbReference>
<dbReference type="Proteomes" id="UP001139089">
    <property type="component" value="Unassembled WGS sequence"/>
</dbReference>
<dbReference type="InterPro" id="IPR010982">
    <property type="entry name" value="Lambda_DNA-bd_dom_sf"/>
</dbReference>
<dbReference type="SMART" id="SM00354">
    <property type="entry name" value="HTH_LACI"/>
    <property type="match status" value="1"/>
</dbReference>
<organism evidence="6 7">
    <name type="scientific">Rhizobium quercicola</name>
    <dbReference type="NCBI Taxonomy" id="2901226"/>
    <lineage>
        <taxon>Bacteria</taxon>
        <taxon>Pseudomonadati</taxon>
        <taxon>Pseudomonadota</taxon>
        <taxon>Alphaproteobacteria</taxon>
        <taxon>Hyphomicrobiales</taxon>
        <taxon>Rhizobiaceae</taxon>
        <taxon>Rhizobium/Agrobacterium group</taxon>
        <taxon>Rhizobium</taxon>
    </lineage>
</organism>
<dbReference type="InterPro" id="IPR000843">
    <property type="entry name" value="HTH_LacI"/>
</dbReference>
<evidence type="ECO:0000313" key="6">
    <source>
        <dbReference type="EMBL" id="MCD7107680.1"/>
    </source>
</evidence>
<dbReference type="CDD" id="cd01544">
    <property type="entry name" value="PBP1_GalR"/>
    <property type="match status" value="1"/>
</dbReference>
<proteinExistence type="predicted"/>
<evidence type="ECO:0000313" key="7">
    <source>
        <dbReference type="Proteomes" id="UP001139089"/>
    </source>
</evidence>
<dbReference type="AlphaFoldDB" id="A0A9X1SZJ7"/>
<gene>
    <name evidence="6" type="ORF">LRX75_01380</name>
</gene>
<dbReference type="Pfam" id="PF00356">
    <property type="entry name" value="LacI"/>
    <property type="match status" value="1"/>
</dbReference>
<dbReference type="PANTHER" id="PTHR30146">
    <property type="entry name" value="LACI-RELATED TRANSCRIPTIONAL REPRESSOR"/>
    <property type="match status" value="1"/>
</dbReference>
<keyword evidence="7" id="KW-1185">Reference proteome</keyword>
<keyword evidence="3" id="KW-0804">Transcription</keyword>
<dbReference type="RefSeq" id="WP_231811415.1">
    <property type="nucleotide sequence ID" value="NZ_JAJOZR010000001.1"/>
</dbReference>
<dbReference type="GO" id="GO:0000976">
    <property type="term" value="F:transcription cis-regulatory region binding"/>
    <property type="evidence" value="ECO:0007669"/>
    <property type="project" value="TreeGrafter"/>
</dbReference>
<feature type="compositionally biased region" description="Polar residues" evidence="4">
    <location>
        <begin position="58"/>
        <end position="68"/>
    </location>
</feature>
<feature type="domain" description="HTH lacI-type" evidence="5">
    <location>
        <begin position="2"/>
        <end position="60"/>
    </location>
</feature>
<dbReference type="CDD" id="cd01392">
    <property type="entry name" value="HTH_LacI"/>
    <property type="match status" value="1"/>
</dbReference>
<evidence type="ECO:0000259" key="5">
    <source>
        <dbReference type="PROSITE" id="PS50932"/>
    </source>
</evidence>
<dbReference type="PRINTS" id="PR00036">
    <property type="entry name" value="HTHLACI"/>
</dbReference>